<dbReference type="InterPro" id="IPR035069">
    <property type="entry name" value="TTHA1013/TTHA0281-like"/>
</dbReference>
<dbReference type="KEGG" id="clk:CGC53_08345"/>
<proteinExistence type="predicted"/>
<evidence type="ECO:0000313" key="2">
    <source>
        <dbReference type="Proteomes" id="UP000217276"/>
    </source>
</evidence>
<dbReference type="Proteomes" id="UP000217276">
    <property type="component" value="Chromosome"/>
</dbReference>
<dbReference type="EMBL" id="CP022384">
    <property type="protein sequence ID" value="ATA82951.1"/>
    <property type="molecule type" value="Genomic_DNA"/>
</dbReference>
<gene>
    <name evidence="1" type="ORF">CGC53_08345</name>
</gene>
<organism evidence="1 2">
    <name type="scientific">Capnocytophaga leadbetteri</name>
    <dbReference type="NCBI Taxonomy" id="327575"/>
    <lineage>
        <taxon>Bacteria</taxon>
        <taxon>Pseudomonadati</taxon>
        <taxon>Bacteroidota</taxon>
        <taxon>Flavobacteriia</taxon>
        <taxon>Flavobacteriales</taxon>
        <taxon>Flavobacteriaceae</taxon>
        <taxon>Capnocytophaga</taxon>
    </lineage>
</organism>
<dbReference type="AlphaFoldDB" id="A0A250FCZ0"/>
<protein>
    <submittedName>
        <fullName evidence="1">HicB family protein</fullName>
    </submittedName>
</protein>
<sequence>MKNITIIIERSNDFYWAYADNIEGISAGGETVQEAKDGILEAIALQKELNNFPYTDYQLTYKYDAESVLQYFKGVISNPAFERLTGINQKLIHQYAVGLKKPRAAQRQKIQEGLHKLGTELLSVQL</sequence>
<keyword evidence="2" id="KW-1185">Reference proteome</keyword>
<accession>A0A250FCZ0</accession>
<evidence type="ECO:0000313" key="1">
    <source>
        <dbReference type="EMBL" id="ATA82951.1"/>
    </source>
</evidence>
<dbReference type="RefSeq" id="WP_034539858.1">
    <property type="nucleotide sequence ID" value="NZ_CBDEIZ010000192.1"/>
</dbReference>
<name>A0A250FCZ0_9FLAO</name>
<dbReference type="SUPFAM" id="SSF143100">
    <property type="entry name" value="TTHA1013/TTHA0281-like"/>
    <property type="match status" value="1"/>
</dbReference>
<reference evidence="2" key="1">
    <citation type="submission" date="2017-06" db="EMBL/GenBank/DDBJ databases">
        <title>Capnocytophaga spp. assemblies.</title>
        <authorList>
            <person name="Gulvik C.A."/>
        </authorList>
    </citation>
    <scope>NUCLEOTIDE SEQUENCE [LARGE SCALE GENOMIC DNA]</scope>
    <source>
        <strain evidence="2">H6253</strain>
    </source>
</reference>